<feature type="domain" description="U3 small nucleolar RNA-associated protein 20" evidence="3">
    <location>
        <begin position="1753"/>
        <end position="1976"/>
    </location>
</feature>
<feature type="domain" description="U3 small nucleolar RNA-associated protein 20 N-terminal" evidence="2">
    <location>
        <begin position="938"/>
        <end position="1539"/>
    </location>
</feature>
<evidence type="ECO:0000256" key="1">
    <source>
        <dbReference type="SAM" id="MobiDB-lite"/>
    </source>
</evidence>
<dbReference type="InterPro" id="IPR052575">
    <property type="entry name" value="SSU_processome_comp_20"/>
</dbReference>
<keyword evidence="6" id="KW-1185">Reference proteome</keyword>
<accession>A0A7D8V0L2</accession>
<evidence type="ECO:0000259" key="2">
    <source>
        <dbReference type="Pfam" id="PF07539"/>
    </source>
</evidence>
<dbReference type="InterPro" id="IPR016024">
    <property type="entry name" value="ARM-type_fold"/>
</dbReference>
<dbReference type="InterPro" id="IPR011989">
    <property type="entry name" value="ARM-like"/>
</dbReference>
<dbReference type="GO" id="GO:0032040">
    <property type="term" value="C:small-subunit processome"/>
    <property type="evidence" value="ECO:0007669"/>
    <property type="project" value="TreeGrafter"/>
</dbReference>
<feature type="domain" description="U3 small nucleolar RNA-associated protein 20 C-terminal" evidence="4">
    <location>
        <begin position="2462"/>
        <end position="2675"/>
    </location>
</feature>
<proteinExistence type="predicted"/>
<organism evidence="5 6">
    <name type="scientific">Vanrija humicola</name>
    <name type="common">Yeast</name>
    <name type="synonym">Cryptococcus humicola</name>
    <dbReference type="NCBI Taxonomy" id="5417"/>
    <lineage>
        <taxon>Eukaryota</taxon>
        <taxon>Fungi</taxon>
        <taxon>Dikarya</taxon>
        <taxon>Basidiomycota</taxon>
        <taxon>Agaricomycotina</taxon>
        <taxon>Tremellomycetes</taxon>
        <taxon>Trichosporonales</taxon>
        <taxon>Trichosporonaceae</taxon>
        <taxon>Vanrija</taxon>
    </lineage>
</organism>
<feature type="region of interest" description="Disordered" evidence="1">
    <location>
        <begin position="2633"/>
        <end position="2688"/>
    </location>
</feature>
<feature type="compositionally biased region" description="Basic and acidic residues" evidence="1">
    <location>
        <begin position="2635"/>
        <end position="2645"/>
    </location>
</feature>
<dbReference type="InterPro" id="IPR046523">
    <property type="entry name" value="UTP20_dom"/>
</dbReference>
<dbReference type="InterPro" id="IPR057525">
    <property type="entry name" value="UTP20_C"/>
</dbReference>
<dbReference type="InterPro" id="IPR011430">
    <property type="entry name" value="UTP20_N"/>
</dbReference>
<dbReference type="EMBL" id="QKWK01000004">
    <property type="protein sequence ID" value="TXT11027.1"/>
    <property type="molecule type" value="Genomic_DNA"/>
</dbReference>
<dbReference type="SUPFAM" id="SSF48371">
    <property type="entry name" value="ARM repeat"/>
    <property type="match status" value="2"/>
</dbReference>
<dbReference type="Pfam" id="PF20416">
    <property type="entry name" value="UTP20"/>
    <property type="match status" value="1"/>
</dbReference>
<dbReference type="PANTHER" id="PTHR17695:SF11">
    <property type="entry name" value="SMALL SUBUNIT PROCESSOME COMPONENT 20 HOMOLOG"/>
    <property type="match status" value="1"/>
</dbReference>
<evidence type="ECO:0000259" key="3">
    <source>
        <dbReference type="Pfam" id="PF20416"/>
    </source>
</evidence>
<evidence type="ECO:0000313" key="5">
    <source>
        <dbReference type="EMBL" id="TXT11027.1"/>
    </source>
</evidence>
<protein>
    <submittedName>
        <fullName evidence="5">Uncharacterized protein</fullName>
    </submittedName>
</protein>
<sequence length="2688" mass="296358">MADEVEQQQLESTHPYLPAYIASNTIETARDTTHPRLDRKLAHHGRTTTEAVPGRSSSPLIDQLTHQYATYTEKLNNISVDVGKRKGLSWEKERQKTPFTVELARLELHDLTLPYQELSRALTPLTATLPMTLHNLSAIFEVFFAFFAKLKDGEDHINSGLDSALSLLQALYETVLGEALSFAPESVKHIARIGALRALEPKLVERAYSTLSLVLRVLAPNLLKLGSEATLRATWAEVTPYLRPHDNKAYVRKCIADAWAGVLRKARGDALQRLMRILLEEETEGMEAVWANSMKGTSQHLHSRALPIFTTLLDELVLSPTEEHTATLRLVSTALVHHCSSSATAPLVEAVLSRVASGAAASSSKATIDYATSTAMLDVLCAFIMTRKGKRFPAAQLKPTMVKLQGLIPQVKASVDKPSAEELASKWRRAVVSAVVGSLNAGHLAEWLSPGVALIEALWSALPTPEAFAFVNMCIAFKWAGIEQFLLAHIARTALTGLSTDPLPTLVLLNNLASAGFLSGGLSNVQGGRWRQALVTNLAKLLKGIRDGDLELADRRVLGQILRLIPYLAGESQHFIDHLMAILDRLNVAASDSEAEANWEAAGVWNDAHAVGRVLSSVYDLVLRGPTAVKDKFKNYWTTNHLPNVLVARYHWNRDILEQTAAFVEHWPEVLEDDNVEHLRLNVLSADSSLRLSSLKILATDAQSKSKDVATIWQACLGVENAEMSLKNVRDRTTQIARLSRHLVSLGADLEDTVAATVNSAISYLVSQLKVNFRPLWSETVTALTAQVPAHGNTIWTIVWEELQKTITTTKAVVPDLGVECPQWTTQRVEADEEEEAGDEDAEFRCTALSKGRANVFKAWQQNDDVAPLDVAEISIQISHDRLDVLSYESQLLATLTASPSLAEKHTRSIVPVVLAIAGASADEATVELAHLSTRQLQSRTINFLELLVKFVNPKAAYRSAELHTLYLDLLSKGDSKVQGVALRCLLTYKSPNLVPYKDRLSKLLDEVQFRDELTHFDLASDSEIIEPKHRPELLMVVIRLLYGIMMSRRARSATAQGQGARKQAVLTALSGVSSDELKTLIDLMLEPFGGFENVAAEDLESTSISAPGRQQLGFLTFQQDVLRYLAPQTVAHWPRLIGATVVLVHQAQREIEQEQETVEEEEADDEDVEAEDKGAAPLRTIRSTGLKRLVQFLRSRAVEFDFKPFLPVFFKTAISPRLAKLEVENTQAPSGTLDLIAGLAASPETSFSLVKYDDRTLPKTFACMTAVKVKPAVIGRVFDVVESLLIDDEDEVIQNVLIPNIRPLIDNIIGLVQSLKAAANEEIMRRLLGILSRLSAVVSDGQQAQQLAALLGPMLRQPGKQVNEKAKVNILITLQRLYAISPDFKEPSSTFFSQSYELISNLLQTLNLPTSRRALIAALETFGEADSSLAPAIEIVANLNAYRVKRMDEPDFDRRLEAFGKLNDMAEDELPQTAREWLPILRSALHFIQDAEELSIRTNASSVLQRFVTLVGSAEAGPLVEQLQFVVLPALRRCLLSKQELVRNEVLLVFSKAIKECSGVPVLAELQPLLGDEDETNIFVNLGHIQVHRRARAIRRLRDVVVEGNIREATIANVFLPILEHIITGSTEVTDHHLVNEAITAIGVLAGRLGWSKYNALVMRYLRLGTPKSAQQKFYIRCVSSLIDNFAFDLRSDAKVGVDESEAVEEANPEDEAAAVAADPAVEAPVAASARITEVVLTRLLPALSHFIAKKHDETADEAVRIPVALGIVKLAAALPEESSANEILRVVTTVSQILRSKDQDTRDIARDTIGKIAVYLGPEWLGKVLAELRTALQRGPQKHVLAVTTHSILYLATTEAADRFSNLDQAVGDAVTVSAEVIWGESGQDVATEGFKTKMREVRGALSRGNDTFQLVSRLVSPSKIGAVLAPVREIMHVSQAVKTMLQVDEVLRRIALGLNANALINPTDILNLSFSLINGNSQYLRAKKKEAKSAKPADRFQVQMKRKEKEDEDMYPQNAHKFVSFGLELFITAFRRGKFDFEDVDILSRLGPLVNAIGNTLYSPNSSILVLGLKATAAIAKCPIPQVDEALPAFVTNIFKVVKNAGGTAESEVAQTALKTLAVLIRDCKASQVSDSQLRYLIEVVSPDLEDHDRQSCIFTVLRAVVSRRFVVPEIYDVMDRVSSIMVTSQSTHVQELCRGLLMQFLLDYPQGQGRLKSQMTFLARNLDYVFESGRVSVMEVLSAVFGKFSGELVVEYADMFFVALVAVLANDDSEKCRNMAGVLLQQLFGSLEEDHQQRLLQVLKAWVDARNDNPELAAASLAVYGLLCESDEVEASVFAELPAAVLPVIRSSARALARAEASDDEVTLEHSLPQQALSVIAKALKANGELAKSIPWADIVAHLLFPHEWVRFGAARALAVLFAGDDAFTILGADLLLDIARKSCILFGGSKSADGEDVVIDAKLADQLVKLLWNIAKHWATSEENGWTVAGEEVEGQAEEEDDEAEEQSASRPLAWLMSRLSFLARRLIISRPASNDTLPGQPLAWTGPVMSILRCYAGIYEALTKRQARGFLIHILSPIYRILDDEGDLAGLDGAGGVEELRQLATEVRDFVQTKVGATNFSKTWEKIRRHVGDKRQVRREARSRMAVADPKAWAARQERRGEKKKESKKRKVHAHMDHKNARQRRG</sequence>
<dbReference type="PANTHER" id="PTHR17695">
    <property type="entry name" value="SMALL SUBUNIT PROCESSOME COMPONENT 20 HOMOLOG"/>
    <property type="match status" value="1"/>
</dbReference>
<dbReference type="Pfam" id="PF23099">
    <property type="entry name" value="UTP20_C"/>
    <property type="match status" value="1"/>
</dbReference>
<feature type="region of interest" description="Disordered" evidence="1">
    <location>
        <begin position="1153"/>
        <end position="1173"/>
    </location>
</feature>
<feature type="compositionally biased region" description="Basic and acidic residues" evidence="1">
    <location>
        <begin position="2658"/>
        <end position="2667"/>
    </location>
</feature>
<reference evidence="5 6" key="1">
    <citation type="journal article" date="2019" name="PLoS Genet.">
        <title>Convergent evolution of linked mating-type loci in basidiomycete fungi.</title>
        <authorList>
            <person name="Sun S."/>
            <person name="Coelho M.A."/>
            <person name="Heitman J."/>
            <person name="Nowrousian M."/>
        </authorList>
    </citation>
    <scope>NUCLEOTIDE SEQUENCE [LARGE SCALE GENOMIC DNA]</scope>
    <source>
        <strain evidence="5 6">CBS 4282</strain>
    </source>
</reference>
<dbReference type="GO" id="GO:0030686">
    <property type="term" value="C:90S preribosome"/>
    <property type="evidence" value="ECO:0007669"/>
    <property type="project" value="TreeGrafter"/>
</dbReference>
<evidence type="ECO:0000313" key="6">
    <source>
        <dbReference type="Proteomes" id="UP000473826"/>
    </source>
</evidence>
<evidence type="ECO:0000259" key="4">
    <source>
        <dbReference type="Pfam" id="PF23099"/>
    </source>
</evidence>
<gene>
    <name evidence="5" type="ORF">VHUM_01778</name>
</gene>
<name>A0A7D8V0L2_VANHU</name>
<dbReference type="Proteomes" id="UP000473826">
    <property type="component" value="Unassembled WGS sequence"/>
</dbReference>
<dbReference type="Pfam" id="PF07539">
    <property type="entry name" value="UTP20_N"/>
    <property type="match status" value="1"/>
</dbReference>
<dbReference type="OrthoDB" id="360653at2759"/>
<dbReference type="Gene3D" id="1.25.10.10">
    <property type="entry name" value="Leucine-rich Repeat Variant"/>
    <property type="match status" value="2"/>
</dbReference>
<feature type="compositionally biased region" description="Acidic residues" evidence="1">
    <location>
        <begin position="1154"/>
        <end position="1171"/>
    </location>
</feature>
<comment type="caution">
    <text evidence="5">The sequence shown here is derived from an EMBL/GenBank/DDBJ whole genome shotgun (WGS) entry which is preliminary data.</text>
</comment>